<dbReference type="KEGG" id="gfs:119642586"/>
<dbReference type="AlphaFoldDB" id="A0A9C5Z9Q2"/>
<evidence type="ECO:0000313" key="2">
    <source>
        <dbReference type="Proteomes" id="UP000092443"/>
    </source>
</evidence>
<keyword evidence="1" id="KW-0732">Signal</keyword>
<feature type="signal peptide" evidence="1">
    <location>
        <begin position="1"/>
        <end position="20"/>
    </location>
</feature>
<name>A0A9C5Z9Q2_9MUSC</name>
<dbReference type="Proteomes" id="UP000092443">
    <property type="component" value="Unplaced"/>
</dbReference>
<dbReference type="RefSeq" id="XP_037897705.1">
    <property type="nucleotide sequence ID" value="XM_038041777.1"/>
</dbReference>
<sequence length="218" mass="26111">MKNNFIIYLGIILVVQPCLTTPVPKSVDFTSADDEQLNEHNKLYKQVLNNFIDFTLKSSEEFLDFTMKIQEEIKRNNDFPDRELPNRRHEKFAKDLANIKSSESEQTLLNMYRLTEDILSADREVSVKIVHSDEAENLIEKYKIREFMDKIRGRYMEFYENVSNSIELYANELSKTQKQDQQKLFDWNEDFSEIKDFHSKTDKFMLFFEYFKPCCDEE</sequence>
<evidence type="ECO:0000313" key="3">
    <source>
        <dbReference type="RefSeq" id="XP_037897705.1"/>
    </source>
</evidence>
<evidence type="ECO:0000256" key="1">
    <source>
        <dbReference type="SAM" id="SignalP"/>
    </source>
</evidence>
<protein>
    <submittedName>
        <fullName evidence="3">Uncharacterized protein LOC119642586</fullName>
    </submittedName>
</protein>
<feature type="chain" id="PRO_5038471635" evidence="1">
    <location>
        <begin position="21"/>
        <end position="218"/>
    </location>
</feature>
<keyword evidence="2" id="KW-1185">Reference proteome</keyword>
<accession>A0A9C5Z9Q2</accession>
<gene>
    <name evidence="3" type="primary">LOC119642586</name>
</gene>
<organism evidence="2 3">
    <name type="scientific">Glossina fuscipes</name>
    <dbReference type="NCBI Taxonomy" id="7396"/>
    <lineage>
        <taxon>Eukaryota</taxon>
        <taxon>Metazoa</taxon>
        <taxon>Ecdysozoa</taxon>
        <taxon>Arthropoda</taxon>
        <taxon>Hexapoda</taxon>
        <taxon>Insecta</taxon>
        <taxon>Pterygota</taxon>
        <taxon>Neoptera</taxon>
        <taxon>Endopterygota</taxon>
        <taxon>Diptera</taxon>
        <taxon>Brachycera</taxon>
        <taxon>Muscomorpha</taxon>
        <taxon>Hippoboscoidea</taxon>
        <taxon>Glossinidae</taxon>
        <taxon>Glossina</taxon>
    </lineage>
</organism>
<dbReference type="GeneID" id="119642586"/>
<reference evidence="3" key="1">
    <citation type="submission" date="2025-08" db="UniProtKB">
        <authorList>
            <consortium name="RefSeq"/>
        </authorList>
    </citation>
    <scope>IDENTIFICATION</scope>
    <source>
        <tissue evidence="3">Whole body pupa</tissue>
    </source>
</reference>
<proteinExistence type="predicted"/>